<proteinExistence type="predicted"/>
<sequence length="284" mass="32479">MVTKMNVDRFIDARKALGMSQAELCEGICTQATLSKFESSGRAPAVRILVQLCARLGLKLDDVFPINQSAELEVHHILDVAEFKLITSEYDSAMADLDGVSFDHLSDDGKMQYYFIKGYLTALTDQPISDSLYYFNMILNDLDNEHRTIYSQLAYTGSGVAYSHNNENEKAEFYFQKVFNDLQKLLLNNNKAIWRALNMIYYTAEYYNRIADYTTSDSLLTYGYNVCSEKRVTYYVARISFLKAKNAQAEHADAEEIQEDLNDARAFARLNHNANLLEEIEAFQ</sequence>
<dbReference type="AlphaFoldDB" id="A0A0R2B2T0"/>
<organism evidence="2 3">
    <name type="scientific">Secundilactobacillus collinoides DSM 20515 = JCM 1123</name>
    <dbReference type="NCBI Taxonomy" id="1423733"/>
    <lineage>
        <taxon>Bacteria</taxon>
        <taxon>Bacillati</taxon>
        <taxon>Bacillota</taxon>
        <taxon>Bacilli</taxon>
        <taxon>Lactobacillales</taxon>
        <taxon>Lactobacillaceae</taxon>
        <taxon>Secundilactobacillus</taxon>
    </lineage>
</organism>
<comment type="caution">
    <text evidence="2">The sequence shown here is derived from an EMBL/GenBank/DDBJ whole genome shotgun (WGS) entry which is preliminary data.</text>
</comment>
<dbReference type="EMBL" id="AYYR01000124">
    <property type="protein sequence ID" value="KRM73752.1"/>
    <property type="molecule type" value="Genomic_DNA"/>
</dbReference>
<feature type="domain" description="HTH cro/C1-type" evidence="1">
    <location>
        <begin position="10"/>
        <end position="63"/>
    </location>
</feature>
<name>A0A0R2B2T0_SECCO</name>
<dbReference type="STRING" id="33960.TY91_14645"/>
<gene>
    <name evidence="2" type="ORF">FC82_GL001190</name>
</gene>
<dbReference type="CDD" id="cd00093">
    <property type="entry name" value="HTH_XRE"/>
    <property type="match status" value="1"/>
</dbReference>
<evidence type="ECO:0000313" key="3">
    <source>
        <dbReference type="Proteomes" id="UP000051845"/>
    </source>
</evidence>
<dbReference type="Proteomes" id="UP000051845">
    <property type="component" value="Unassembled WGS sequence"/>
</dbReference>
<dbReference type="SMART" id="SM00530">
    <property type="entry name" value="HTH_XRE"/>
    <property type="match status" value="1"/>
</dbReference>
<protein>
    <recommendedName>
        <fullName evidence="1">HTH cro/C1-type domain-containing protein</fullName>
    </recommendedName>
</protein>
<dbReference type="Gene3D" id="1.25.40.10">
    <property type="entry name" value="Tetratricopeptide repeat domain"/>
    <property type="match status" value="1"/>
</dbReference>
<dbReference type="GO" id="GO:0003677">
    <property type="term" value="F:DNA binding"/>
    <property type="evidence" value="ECO:0007669"/>
    <property type="project" value="InterPro"/>
</dbReference>
<dbReference type="InterPro" id="IPR011990">
    <property type="entry name" value="TPR-like_helical_dom_sf"/>
</dbReference>
<dbReference type="SUPFAM" id="SSF47413">
    <property type="entry name" value="lambda repressor-like DNA-binding domains"/>
    <property type="match status" value="1"/>
</dbReference>
<evidence type="ECO:0000313" key="2">
    <source>
        <dbReference type="EMBL" id="KRM73752.1"/>
    </source>
</evidence>
<reference evidence="2 3" key="1">
    <citation type="journal article" date="2015" name="Genome Announc.">
        <title>Expanding the biotechnology potential of lactobacilli through comparative genomics of 213 strains and associated genera.</title>
        <authorList>
            <person name="Sun Z."/>
            <person name="Harris H.M."/>
            <person name="McCann A."/>
            <person name="Guo C."/>
            <person name="Argimon S."/>
            <person name="Zhang W."/>
            <person name="Yang X."/>
            <person name="Jeffery I.B."/>
            <person name="Cooney J.C."/>
            <person name="Kagawa T.F."/>
            <person name="Liu W."/>
            <person name="Song Y."/>
            <person name="Salvetti E."/>
            <person name="Wrobel A."/>
            <person name="Rasinkangas P."/>
            <person name="Parkhill J."/>
            <person name="Rea M.C."/>
            <person name="O'Sullivan O."/>
            <person name="Ritari J."/>
            <person name="Douillard F.P."/>
            <person name="Paul Ross R."/>
            <person name="Yang R."/>
            <person name="Briner A.E."/>
            <person name="Felis G.E."/>
            <person name="de Vos W.M."/>
            <person name="Barrangou R."/>
            <person name="Klaenhammer T.R."/>
            <person name="Caufield P.W."/>
            <person name="Cui Y."/>
            <person name="Zhang H."/>
            <person name="O'Toole P.W."/>
        </authorList>
    </citation>
    <scope>NUCLEOTIDE SEQUENCE [LARGE SCALE GENOMIC DNA]</scope>
    <source>
        <strain evidence="2 3">DSM 20515</strain>
    </source>
</reference>
<dbReference type="PATRIC" id="fig|1423733.4.peg.1257"/>
<dbReference type="InterPro" id="IPR001387">
    <property type="entry name" value="Cro/C1-type_HTH"/>
</dbReference>
<dbReference type="Pfam" id="PF01381">
    <property type="entry name" value="HTH_3"/>
    <property type="match status" value="1"/>
</dbReference>
<dbReference type="PROSITE" id="PS50943">
    <property type="entry name" value="HTH_CROC1"/>
    <property type="match status" value="1"/>
</dbReference>
<dbReference type="InterPro" id="IPR010982">
    <property type="entry name" value="Lambda_DNA-bd_dom_sf"/>
</dbReference>
<evidence type="ECO:0000259" key="1">
    <source>
        <dbReference type="PROSITE" id="PS50943"/>
    </source>
</evidence>
<accession>A0A0R2B2T0</accession>